<accession>A0A6J5NP52</accession>
<organism evidence="1">
    <name type="scientific">uncultured Caudovirales phage</name>
    <dbReference type="NCBI Taxonomy" id="2100421"/>
    <lineage>
        <taxon>Viruses</taxon>
        <taxon>Duplodnaviria</taxon>
        <taxon>Heunggongvirae</taxon>
        <taxon>Uroviricota</taxon>
        <taxon>Caudoviricetes</taxon>
        <taxon>Peduoviridae</taxon>
        <taxon>Maltschvirus</taxon>
        <taxon>Maltschvirus maltsch</taxon>
    </lineage>
</organism>
<name>A0A6J5NP52_9CAUD</name>
<gene>
    <name evidence="1" type="ORF">UFOVP767_19</name>
</gene>
<reference evidence="1" key="1">
    <citation type="submission" date="2020-04" db="EMBL/GenBank/DDBJ databases">
        <authorList>
            <person name="Chiriac C."/>
            <person name="Salcher M."/>
            <person name="Ghai R."/>
            <person name="Kavagutti S V."/>
        </authorList>
    </citation>
    <scope>NUCLEOTIDE SEQUENCE</scope>
</reference>
<dbReference type="EMBL" id="LR796714">
    <property type="protein sequence ID" value="CAB4160532.1"/>
    <property type="molecule type" value="Genomic_DNA"/>
</dbReference>
<proteinExistence type="predicted"/>
<protein>
    <submittedName>
        <fullName evidence="1">Uncharacterized protein</fullName>
    </submittedName>
</protein>
<evidence type="ECO:0000313" key="1">
    <source>
        <dbReference type="EMBL" id="CAB4160532.1"/>
    </source>
</evidence>
<sequence>MPEVYDKKGNKLKEFAYTKSGMAAARRYAAQVKGRVEIEHKDEMAKKMKRKKEYM</sequence>